<name>A0A6C0R972_9BACT</name>
<feature type="transmembrane region" description="Helical" evidence="10">
    <location>
        <begin position="169"/>
        <end position="185"/>
    </location>
</feature>
<feature type="transmembrane region" description="Helical" evidence="10">
    <location>
        <begin position="88"/>
        <end position="106"/>
    </location>
</feature>
<dbReference type="UniPathway" id="UPA00085"/>
<evidence type="ECO:0000256" key="4">
    <source>
        <dbReference type="ARBA" id="ARBA00022692"/>
    </source>
</evidence>
<keyword evidence="5 10" id="KW-1133">Transmembrane helix</keyword>
<comment type="subcellular location">
    <subcellularLocation>
        <location evidence="10">Cell membrane</location>
        <topology evidence="10">Multi-pass membrane protein</topology>
    </subcellularLocation>
</comment>
<dbReference type="Pfam" id="PF02660">
    <property type="entry name" value="G3P_acyltransf"/>
    <property type="match status" value="1"/>
</dbReference>
<dbReference type="PANTHER" id="PTHR30309">
    <property type="entry name" value="INNER MEMBRANE PROTEIN YGIH"/>
    <property type="match status" value="1"/>
</dbReference>
<proteinExistence type="inferred from homology"/>
<dbReference type="InterPro" id="IPR003811">
    <property type="entry name" value="G3P_acylTferase_PlsY"/>
</dbReference>
<keyword evidence="4 10" id="KW-0812">Transmembrane</keyword>
<dbReference type="EMBL" id="CP048409">
    <property type="protein sequence ID" value="QIA06492.1"/>
    <property type="molecule type" value="Genomic_DNA"/>
</dbReference>
<accession>A0A6C0R972</accession>
<comment type="catalytic activity">
    <reaction evidence="10">
        <text>an acyl phosphate + sn-glycerol 3-phosphate = a 1-acyl-sn-glycero-3-phosphate + phosphate</text>
        <dbReference type="Rhea" id="RHEA:34075"/>
        <dbReference type="ChEBI" id="CHEBI:43474"/>
        <dbReference type="ChEBI" id="CHEBI:57597"/>
        <dbReference type="ChEBI" id="CHEBI:57970"/>
        <dbReference type="ChEBI" id="CHEBI:59918"/>
        <dbReference type="EC" id="2.3.1.275"/>
    </reaction>
</comment>
<dbReference type="SMART" id="SM01207">
    <property type="entry name" value="G3P_acyltransf"/>
    <property type="match status" value="1"/>
</dbReference>
<comment type="function">
    <text evidence="10">Catalyzes the transfer of an acyl group from acyl-phosphate (acyl-PO(4)) to glycerol-3-phosphate (G3P) to form lysophosphatidic acid (LPA). This enzyme utilizes acyl-phosphate as fatty acyl donor, but not acyl-CoA or acyl-ACP.</text>
</comment>
<keyword evidence="9 10" id="KW-1208">Phospholipid metabolism</keyword>
<feature type="transmembrane region" description="Helical" evidence="10">
    <location>
        <begin position="57"/>
        <end position="76"/>
    </location>
</feature>
<comment type="subunit">
    <text evidence="10">Probably interacts with PlsX.</text>
</comment>
<evidence type="ECO:0000256" key="5">
    <source>
        <dbReference type="ARBA" id="ARBA00022989"/>
    </source>
</evidence>
<protein>
    <recommendedName>
        <fullName evidence="10">Glycerol-3-phosphate acyltransferase</fullName>
    </recommendedName>
    <alternativeName>
        <fullName evidence="10">Acyl-PO4 G3P acyltransferase</fullName>
    </alternativeName>
    <alternativeName>
        <fullName evidence="10">Acyl-phosphate--glycerol-3-phosphate acyltransferase</fullName>
    </alternativeName>
    <alternativeName>
        <fullName evidence="10">G3P acyltransferase</fullName>
        <shortName evidence="10">GPAT</shortName>
        <ecNumber evidence="10">2.3.1.275</ecNumber>
    </alternativeName>
    <alternativeName>
        <fullName evidence="10">Lysophosphatidic acid synthase</fullName>
        <shortName evidence="10">LPA synthase</shortName>
    </alternativeName>
</protein>
<keyword evidence="6 10" id="KW-0443">Lipid metabolism</keyword>
<evidence type="ECO:0000256" key="8">
    <source>
        <dbReference type="ARBA" id="ARBA00023209"/>
    </source>
</evidence>
<keyword evidence="7 10" id="KW-0472">Membrane</keyword>
<keyword evidence="12" id="KW-1185">Reference proteome</keyword>
<comment type="similarity">
    <text evidence="10">Belongs to the PlsY family.</text>
</comment>
<dbReference type="RefSeq" id="WP_163344424.1">
    <property type="nucleotide sequence ID" value="NZ_CP048409.1"/>
</dbReference>
<evidence type="ECO:0000313" key="11">
    <source>
        <dbReference type="EMBL" id="QIA06492.1"/>
    </source>
</evidence>
<organism evidence="11 12">
    <name type="scientific">Draconibacterium halophilum</name>
    <dbReference type="NCBI Taxonomy" id="2706887"/>
    <lineage>
        <taxon>Bacteria</taxon>
        <taxon>Pseudomonadati</taxon>
        <taxon>Bacteroidota</taxon>
        <taxon>Bacteroidia</taxon>
        <taxon>Marinilabiliales</taxon>
        <taxon>Prolixibacteraceae</taxon>
        <taxon>Draconibacterium</taxon>
    </lineage>
</organism>
<evidence type="ECO:0000256" key="10">
    <source>
        <dbReference type="HAMAP-Rule" id="MF_01043"/>
    </source>
</evidence>
<evidence type="ECO:0000313" key="12">
    <source>
        <dbReference type="Proteomes" id="UP000474630"/>
    </source>
</evidence>
<dbReference type="GO" id="GO:0005886">
    <property type="term" value="C:plasma membrane"/>
    <property type="evidence" value="ECO:0007669"/>
    <property type="project" value="UniProtKB-SubCell"/>
</dbReference>
<dbReference type="HAMAP" id="MF_01043">
    <property type="entry name" value="PlsY"/>
    <property type="match status" value="1"/>
</dbReference>
<dbReference type="PANTHER" id="PTHR30309:SF0">
    <property type="entry name" value="GLYCEROL-3-PHOSPHATE ACYLTRANSFERASE-RELATED"/>
    <property type="match status" value="1"/>
</dbReference>
<gene>
    <name evidence="10 11" type="primary">plsY</name>
    <name evidence="11" type="ORF">G0Q07_01550</name>
</gene>
<evidence type="ECO:0000256" key="2">
    <source>
        <dbReference type="ARBA" id="ARBA00022516"/>
    </source>
</evidence>
<dbReference type="KEGG" id="drc:G0Q07_01550"/>
<sequence>MNNVVLIVLLFFTYLWGSIPVGYLVVYRIAGKNILEHGSGNIGSTNVGRIVGKKWSLFTQLLDMLKGLLPVALFLVFSGQQHPRTGMYVYLFGLAAILGHNFSIFLKFNGGKGVNTTLGAAVLLAPVAVFCAVAMFFVIKKVFKYVSLGSMMLGTIMPVVEYIQNGISYTFYFLLLCLFLILLRHRNNIRRLLNRSENKA</sequence>
<dbReference type="NCBIfam" id="TIGR00023">
    <property type="entry name" value="glycerol-3-phosphate 1-O-acyltransferase PlsY"/>
    <property type="match status" value="1"/>
</dbReference>
<dbReference type="EC" id="2.3.1.275" evidence="10"/>
<comment type="pathway">
    <text evidence="10">Lipid metabolism; phospholipid metabolism.</text>
</comment>
<dbReference type="GO" id="GO:0043772">
    <property type="term" value="F:acyl-phosphate glycerol-3-phosphate acyltransferase activity"/>
    <property type="evidence" value="ECO:0007669"/>
    <property type="project" value="UniProtKB-UniRule"/>
</dbReference>
<dbReference type="AlphaFoldDB" id="A0A6C0R972"/>
<keyword evidence="3 10" id="KW-0808">Transferase</keyword>
<dbReference type="Proteomes" id="UP000474630">
    <property type="component" value="Chromosome"/>
</dbReference>
<keyword evidence="1 10" id="KW-1003">Cell membrane</keyword>
<evidence type="ECO:0000256" key="3">
    <source>
        <dbReference type="ARBA" id="ARBA00022679"/>
    </source>
</evidence>
<reference evidence="11 12" key="1">
    <citation type="submission" date="2020-02" db="EMBL/GenBank/DDBJ databases">
        <title>Genome sequencing for Draconibacterium sp. strain M1.</title>
        <authorList>
            <person name="Park S.-J."/>
        </authorList>
    </citation>
    <scope>NUCLEOTIDE SEQUENCE [LARGE SCALE GENOMIC DNA]</scope>
    <source>
        <strain evidence="11 12">M1</strain>
    </source>
</reference>
<evidence type="ECO:0000256" key="6">
    <source>
        <dbReference type="ARBA" id="ARBA00023098"/>
    </source>
</evidence>
<keyword evidence="8 10" id="KW-0594">Phospholipid biosynthesis</keyword>
<dbReference type="GO" id="GO:0008654">
    <property type="term" value="P:phospholipid biosynthetic process"/>
    <property type="evidence" value="ECO:0007669"/>
    <property type="project" value="UniProtKB-UniRule"/>
</dbReference>
<keyword evidence="11" id="KW-0012">Acyltransferase</keyword>
<evidence type="ECO:0000256" key="1">
    <source>
        <dbReference type="ARBA" id="ARBA00022475"/>
    </source>
</evidence>
<keyword evidence="2 10" id="KW-0444">Lipid biosynthesis</keyword>
<feature type="transmembrane region" description="Helical" evidence="10">
    <location>
        <begin position="118"/>
        <end position="138"/>
    </location>
</feature>
<evidence type="ECO:0000256" key="9">
    <source>
        <dbReference type="ARBA" id="ARBA00023264"/>
    </source>
</evidence>
<evidence type="ECO:0000256" key="7">
    <source>
        <dbReference type="ARBA" id="ARBA00023136"/>
    </source>
</evidence>